<accession>A0A7H1M9V9</accession>
<dbReference type="RefSeq" id="WP_187000409.1">
    <property type="nucleotide sequence ID" value="NZ_CP060414.2"/>
</dbReference>
<dbReference type="InterPro" id="IPR036737">
    <property type="entry name" value="OmpA-like_sf"/>
</dbReference>
<feature type="region of interest" description="Disordered" evidence="5">
    <location>
        <begin position="187"/>
        <end position="218"/>
    </location>
</feature>
<sequence>MNATTAFSLFAAVALCACNPQSSGSQAPAAAASAQNTQAETPPPASVPAQAAPAQQAQPASSALQTAEPQPAAAQTTSAPVSSVSAQGSNLSATGSSLSAQQTGFNIEINLASDVLFDFDKADLKPEADAELQKAAEVIREKGKGLILITGHTDSKGSKAYNKKLSLARAEAVKQWFEKHGLHYDYQTDGKGAADPIAPNTNEDGNDNPEGRAKNRRVEIVINKTKRLGE</sequence>
<evidence type="ECO:0000313" key="9">
    <source>
        <dbReference type="Proteomes" id="UP000516412"/>
    </source>
</evidence>
<comment type="subcellular location">
    <subcellularLocation>
        <location evidence="1">Cell outer membrane</location>
    </subcellularLocation>
</comment>
<proteinExistence type="predicted"/>
<evidence type="ECO:0000256" key="4">
    <source>
        <dbReference type="PROSITE-ProRule" id="PRU00473"/>
    </source>
</evidence>
<dbReference type="Gene3D" id="3.30.1330.60">
    <property type="entry name" value="OmpA-like domain"/>
    <property type="match status" value="1"/>
</dbReference>
<dbReference type="SUPFAM" id="SSF103088">
    <property type="entry name" value="OmpA-like"/>
    <property type="match status" value="1"/>
</dbReference>
<reference evidence="8" key="1">
    <citation type="submission" date="2024-06" db="EMBL/GenBank/DDBJ databases">
        <title>Complete Genome Sequence of mouse commensal type strain Neisseria musculi.</title>
        <authorList>
            <person name="Thapa E."/>
            <person name="Aluvathingal J."/>
            <person name="Nadendla S."/>
            <person name="Mehta A."/>
            <person name="Tettelin H."/>
            <person name="Weyand N.J."/>
        </authorList>
    </citation>
    <scope>NUCLEOTIDE SEQUENCE</scope>
    <source>
        <strain evidence="8">NW831</strain>
    </source>
</reference>
<evidence type="ECO:0000256" key="6">
    <source>
        <dbReference type="SAM" id="SignalP"/>
    </source>
</evidence>
<dbReference type="KEGG" id="nmus:H7A79_2297"/>
<dbReference type="AlphaFoldDB" id="A0A7H1M9V9"/>
<dbReference type="InterPro" id="IPR006664">
    <property type="entry name" value="OMP_bac"/>
</dbReference>
<feature type="compositionally biased region" description="Low complexity" evidence="5">
    <location>
        <begin position="47"/>
        <end position="87"/>
    </location>
</feature>
<dbReference type="CDD" id="cd07185">
    <property type="entry name" value="OmpA_C-like"/>
    <property type="match status" value="1"/>
</dbReference>
<feature type="chain" id="PRO_5028887896" evidence="6">
    <location>
        <begin position="18"/>
        <end position="230"/>
    </location>
</feature>
<feature type="signal peptide" evidence="6">
    <location>
        <begin position="1"/>
        <end position="17"/>
    </location>
</feature>
<feature type="compositionally biased region" description="Polar residues" evidence="5">
    <location>
        <begin position="88"/>
        <end position="97"/>
    </location>
</feature>
<name>A0A7H1M9V9_9NEIS</name>
<organism evidence="8 9">
    <name type="scientific">Neisseria musculi</name>
    <dbReference type="NCBI Taxonomy" id="1815583"/>
    <lineage>
        <taxon>Bacteria</taxon>
        <taxon>Pseudomonadati</taxon>
        <taxon>Pseudomonadota</taxon>
        <taxon>Betaproteobacteria</taxon>
        <taxon>Neisseriales</taxon>
        <taxon>Neisseriaceae</taxon>
        <taxon>Neisseria</taxon>
    </lineage>
</organism>
<dbReference type="Pfam" id="PF00691">
    <property type="entry name" value="OmpA"/>
    <property type="match status" value="1"/>
</dbReference>
<keyword evidence="6" id="KW-0732">Signal</keyword>
<keyword evidence="2 4" id="KW-0472">Membrane</keyword>
<dbReference type="PROSITE" id="PS51123">
    <property type="entry name" value="OMPA_2"/>
    <property type="match status" value="1"/>
</dbReference>
<evidence type="ECO:0000256" key="1">
    <source>
        <dbReference type="ARBA" id="ARBA00004442"/>
    </source>
</evidence>
<gene>
    <name evidence="8" type="ORF">H7A79_2297</name>
</gene>
<feature type="region of interest" description="Disordered" evidence="5">
    <location>
        <begin position="22"/>
        <end position="97"/>
    </location>
</feature>
<keyword evidence="3" id="KW-0998">Cell outer membrane</keyword>
<evidence type="ECO:0000259" key="7">
    <source>
        <dbReference type="PROSITE" id="PS51123"/>
    </source>
</evidence>
<dbReference type="InterPro" id="IPR006665">
    <property type="entry name" value="OmpA-like"/>
</dbReference>
<feature type="domain" description="OmpA-like" evidence="7">
    <location>
        <begin position="103"/>
        <end position="226"/>
    </location>
</feature>
<feature type="compositionally biased region" description="Basic and acidic residues" evidence="5">
    <location>
        <begin position="209"/>
        <end position="218"/>
    </location>
</feature>
<evidence type="ECO:0000256" key="2">
    <source>
        <dbReference type="ARBA" id="ARBA00023136"/>
    </source>
</evidence>
<dbReference type="InterPro" id="IPR050330">
    <property type="entry name" value="Bact_OuterMem_StrucFunc"/>
</dbReference>
<dbReference type="PANTHER" id="PTHR30329">
    <property type="entry name" value="STATOR ELEMENT OF FLAGELLAR MOTOR COMPLEX"/>
    <property type="match status" value="1"/>
</dbReference>
<evidence type="ECO:0000313" key="8">
    <source>
        <dbReference type="EMBL" id="QNT58424.1"/>
    </source>
</evidence>
<dbReference type="EMBL" id="CP060414">
    <property type="protein sequence ID" value="QNT58424.1"/>
    <property type="molecule type" value="Genomic_DNA"/>
</dbReference>
<feature type="compositionally biased region" description="Low complexity" evidence="5">
    <location>
        <begin position="22"/>
        <end position="39"/>
    </location>
</feature>
<dbReference type="PANTHER" id="PTHR30329:SF21">
    <property type="entry name" value="LIPOPROTEIN YIAD-RELATED"/>
    <property type="match status" value="1"/>
</dbReference>
<keyword evidence="9" id="KW-1185">Reference proteome</keyword>
<dbReference type="GO" id="GO:0009279">
    <property type="term" value="C:cell outer membrane"/>
    <property type="evidence" value="ECO:0007669"/>
    <property type="project" value="UniProtKB-SubCell"/>
</dbReference>
<dbReference type="Proteomes" id="UP000516412">
    <property type="component" value="Chromosome"/>
</dbReference>
<evidence type="ECO:0000256" key="3">
    <source>
        <dbReference type="ARBA" id="ARBA00023237"/>
    </source>
</evidence>
<evidence type="ECO:0000256" key="5">
    <source>
        <dbReference type="SAM" id="MobiDB-lite"/>
    </source>
</evidence>
<protein>
    <submittedName>
        <fullName evidence="8">OmpA family protein</fullName>
    </submittedName>
</protein>
<dbReference type="PRINTS" id="PR01021">
    <property type="entry name" value="OMPADOMAIN"/>
</dbReference>